<proteinExistence type="predicted"/>
<dbReference type="EMBL" id="JBGMEK010000171">
    <property type="protein sequence ID" value="MFA0813926.1"/>
    <property type="molecule type" value="Genomic_DNA"/>
</dbReference>
<evidence type="ECO:0000313" key="1">
    <source>
        <dbReference type="EMBL" id="MFA0813926.1"/>
    </source>
</evidence>
<comment type="caution">
    <text evidence="1">The sequence shown here is derived from an EMBL/GenBank/DDBJ whole genome shotgun (WGS) entry which is preliminary data.</text>
</comment>
<name>A0ABV4P6D8_9GAMM</name>
<protein>
    <recommendedName>
        <fullName evidence="3">TIGR04255 family protein</fullName>
    </recommendedName>
</protein>
<dbReference type="RefSeq" id="WP_371841765.1">
    <property type="nucleotide sequence ID" value="NZ_JBGMEK010000171.1"/>
</dbReference>
<evidence type="ECO:0008006" key="3">
    <source>
        <dbReference type="Google" id="ProtNLM"/>
    </source>
</evidence>
<gene>
    <name evidence="1" type="ORF">ACCI49_23955</name>
</gene>
<accession>A0ABV4P6D8</accession>
<organism evidence="1 2">
    <name type="scientific">Microbulbifer epialgicus</name>
    <dbReference type="NCBI Taxonomy" id="393907"/>
    <lineage>
        <taxon>Bacteria</taxon>
        <taxon>Pseudomonadati</taxon>
        <taxon>Pseudomonadota</taxon>
        <taxon>Gammaproteobacteria</taxon>
        <taxon>Cellvibrionales</taxon>
        <taxon>Microbulbiferaceae</taxon>
        <taxon>Microbulbifer</taxon>
    </lineage>
</organism>
<evidence type="ECO:0000313" key="2">
    <source>
        <dbReference type="Proteomes" id="UP001569428"/>
    </source>
</evidence>
<keyword evidence="2" id="KW-1185">Reference proteome</keyword>
<dbReference type="Proteomes" id="UP001569428">
    <property type="component" value="Unassembled WGS sequence"/>
</dbReference>
<reference evidence="1 2" key="1">
    <citation type="submission" date="2024-08" db="EMBL/GenBank/DDBJ databases">
        <authorList>
            <person name="Ishaq N."/>
        </authorList>
    </citation>
    <scope>NUCLEOTIDE SEQUENCE [LARGE SCALE GENOMIC DNA]</scope>
    <source>
        <strain evidence="1 2">DSM 18651</strain>
    </source>
</reference>
<sequence length="272" mass="31626">MWQDVVSREYKVMLKVNRFVGSEVSLRSQASFFWNEFKGSIKDLVFDTDGQLDEIENRRLVKFYDSDHQVLKKHNYSFRERVDLNTNSREVTLKFRHPDRYISQDRDMRAAYEKDVKTKFEEDIKPPFLKLYSFSSAQPISNTKIINKINDPEGLFPNLGEQLDNTEGSELISVVGDFTAKEIVVSGGDFQIGKVPKVEAECALIVWYDGIGQTEIPAVVEFSFRYKDKKERFEGDVAERAYEVFNRLINMVEWIDSEGLTKTAYVYSRVNS</sequence>